<proteinExistence type="predicted"/>
<dbReference type="RefSeq" id="XP_013780634.1">
    <property type="nucleotide sequence ID" value="XM_013925180.1"/>
</dbReference>
<evidence type="ECO:0000313" key="10">
    <source>
        <dbReference type="RefSeq" id="XP_013780634.1"/>
    </source>
</evidence>
<dbReference type="SUPFAM" id="SSF49899">
    <property type="entry name" value="Concanavalin A-like lectins/glucanases"/>
    <property type="match status" value="1"/>
</dbReference>
<evidence type="ECO:0000256" key="2">
    <source>
        <dbReference type="ARBA" id="ARBA00022723"/>
    </source>
</evidence>
<evidence type="ECO:0000256" key="7">
    <source>
        <dbReference type="SAM" id="SignalP"/>
    </source>
</evidence>
<protein>
    <submittedName>
        <fullName evidence="10">C-reactive protein 1.4-like</fullName>
    </submittedName>
</protein>
<feature type="domain" description="Pentraxin (PTX)" evidence="8">
    <location>
        <begin position="30"/>
        <end position="257"/>
    </location>
</feature>
<dbReference type="SMART" id="SM00159">
    <property type="entry name" value="PTX"/>
    <property type="match status" value="1"/>
</dbReference>
<gene>
    <name evidence="10" type="primary">LOC106464990</name>
</gene>
<dbReference type="PANTHER" id="PTHR19277:SF125">
    <property type="entry name" value="B6"/>
    <property type="match status" value="1"/>
</dbReference>
<evidence type="ECO:0000313" key="9">
    <source>
        <dbReference type="Proteomes" id="UP000694941"/>
    </source>
</evidence>
<keyword evidence="7" id="KW-0732">Signal</keyword>
<dbReference type="Proteomes" id="UP000694941">
    <property type="component" value="Unplaced"/>
</dbReference>
<evidence type="ECO:0000256" key="1">
    <source>
        <dbReference type="ARBA" id="ARBA00001913"/>
    </source>
</evidence>
<dbReference type="InterPro" id="IPR051360">
    <property type="entry name" value="Neuronal_Pentraxin_Related"/>
</dbReference>
<evidence type="ECO:0000259" key="8">
    <source>
        <dbReference type="PROSITE" id="PS51828"/>
    </source>
</evidence>
<dbReference type="InterPro" id="IPR001759">
    <property type="entry name" value="PTX_dom"/>
</dbReference>
<feature type="signal peptide" evidence="7">
    <location>
        <begin position="1"/>
        <end position="24"/>
    </location>
</feature>
<keyword evidence="9" id="KW-1185">Reference proteome</keyword>
<comment type="cofactor">
    <cofactor evidence="1">
        <name>Ca(2+)</name>
        <dbReference type="ChEBI" id="CHEBI:29108"/>
    </cofactor>
</comment>
<dbReference type="InterPro" id="IPR013320">
    <property type="entry name" value="ConA-like_dom_sf"/>
</dbReference>
<reference evidence="10" key="1">
    <citation type="submission" date="2025-08" db="UniProtKB">
        <authorList>
            <consortium name="RefSeq"/>
        </authorList>
    </citation>
    <scope>IDENTIFICATION</scope>
    <source>
        <tissue evidence="10">Muscle</tissue>
    </source>
</reference>
<feature type="chain" id="PRO_5045784822" evidence="7">
    <location>
        <begin position="25"/>
        <end position="258"/>
    </location>
</feature>
<dbReference type="PROSITE" id="PS51828">
    <property type="entry name" value="PTX_2"/>
    <property type="match status" value="1"/>
</dbReference>
<keyword evidence="5" id="KW-0325">Glycoprotein</keyword>
<dbReference type="Pfam" id="PF00354">
    <property type="entry name" value="Pentaxin"/>
    <property type="match status" value="1"/>
</dbReference>
<keyword evidence="2" id="KW-0479">Metal-binding</keyword>
<evidence type="ECO:0000256" key="4">
    <source>
        <dbReference type="ARBA" id="ARBA00023157"/>
    </source>
</evidence>
<comment type="caution">
    <text evidence="6">Lacks conserved residue(s) required for the propagation of feature annotation.</text>
</comment>
<keyword evidence="3" id="KW-0106">Calcium</keyword>
<name>A0ABM1BEY4_LIMPO</name>
<evidence type="ECO:0000256" key="6">
    <source>
        <dbReference type="PROSITE-ProRule" id="PRU01172"/>
    </source>
</evidence>
<dbReference type="PRINTS" id="PR00895">
    <property type="entry name" value="PENTAXIN"/>
</dbReference>
<dbReference type="PANTHER" id="PTHR19277">
    <property type="entry name" value="PENTRAXIN"/>
    <property type="match status" value="1"/>
</dbReference>
<accession>A0ABM1BEY4</accession>
<dbReference type="GeneID" id="106464990"/>
<keyword evidence="4" id="KW-1015">Disulfide bond</keyword>
<evidence type="ECO:0000256" key="3">
    <source>
        <dbReference type="ARBA" id="ARBA00022837"/>
    </source>
</evidence>
<evidence type="ECO:0000256" key="5">
    <source>
        <dbReference type="ARBA" id="ARBA00023180"/>
    </source>
</evidence>
<organism evidence="9 10">
    <name type="scientific">Limulus polyphemus</name>
    <name type="common">Atlantic horseshoe crab</name>
    <dbReference type="NCBI Taxonomy" id="6850"/>
    <lineage>
        <taxon>Eukaryota</taxon>
        <taxon>Metazoa</taxon>
        <taxon>Ecdysozoa</taxon>
        <taxon>Arthropoda</taxon>
        <taxon>Chelicerata</taxon>
        <taxon>Merostomata</taxon>
        <taxon>Xiphosura</taxon>
        <taxon>Limulidae</taxon>
        <taxon>Limulus</taxon>
    </lineage>
</organism>
<dbReference type="Gene3D" id="2.60.120.200">
    <property type="match status" value="1"/>
</dbReference>
<sequence length="258" mass="29388">MRVQLFYVFATTLVIVWTSTFADAARRGQPMYKFEIFGSTSTRFPRFIRENGINRNLTEFTLCMWLKVSSLVSSTEYPFSYATQRFHNELLTFLESTDDGHPSVGMFINDVSHKFAIVCPTFSLGDWHRVCYAWRSVDGFAMIVVDPDKDPCEVTMTDFAKGKMIQLGGTISLGQEQTFPGGGFTLDQSFDGEYTEVQMFSEILDTEQIFRISTCLSCEVDRSYNYEEQEIRGDIIDWMNHGFVGYDGGVISGTNVCR</sequence>